<evidence type="ECO:0000313" key="2">
    <source>
        <dbReference type="Proteomes" id="UP000679307"/>
    </source>
</evidence>
<organism evidence="1 2">
    <name type="scientific">Nocardioides aquaticus</name>
    <dbReference type="NCBI Taxonomy" id="160826"/>
    <lineage>
        <taxon>Bacteria</taxon>
        <taxon>Bacillati</taxon>
        <taxon>Actinomycetota</taxon>
        <taxon>Actinomycetes</taxon>
        <taxon>Propionibacteriales</taxon>
        <taxon>Nocardioidaceae</taxon>
        <taxon>Nocardioides</taxon>
    </lineage>
</organism>
<evidence type="ECO:0008006" key="3">
    <source>
        <dbReference type="Google" id="ProtNLM"/>
    </source>
</evidence>
<proteinExistence type="predicted"/>
<accession>A0ABX8EKR3</accession>
<dbReference type="Proteomes" id="UP000679307">
    <property type="component" value="Chromosome"/>
</dbReference>
<evidence type="ECO:0000313" key="1">
    <source>
        <dbReference type="EMBL" id="QVT79697.1"/>
    </source>
</evidence>
<reference evidence="1 2" key="1">
    <citation type="submission" date="2021-05" db="EMBL/GenBank/DDBJ databases">
        <title>Complete genome of Nocardioides aquaticus KCTC 9944T isolated from meromictic and hypersaline Ekho Lake, Antarctica.</title>
        <authorList>
            <person name="Hwang K."/>
            <person name="Kim K.M."/>
            <person name="Choe H."/>
        </authorList>
    </citation>
    <scope>NUCLEOTIDE SEQUENCE [LARGE SCALE GENOMIC DNA]</scope>
    <source>
        <strain evidence="1 2">KCTC 9944</strain>
    </source>
</reference>
<keyword evidence="2" id="KW-1185">Reference proteome</keyword>
<sequence>MAAVQRYTVTVPPFVARAAYDPRNGDKPNQILIHTGEGDPIDLSGLAVAFLDAVEDRTHNAFRTADEAIADLKEGYTFEMFQDFLLMELDSAVADDNYTQFPRLAYQVALMAHLEPLAPFEREAWMAQVHAGVDPVTAAKALHATNA</sequence>
<name>A0ABX8EKR3_9ACTN</name>
<protein>
    <recommendedName>
        <fullName evidence="3">Tail assembly chaperone</fullName>
    </recommendedName>
</protein>
<gene>
    <name evidence="1" type="ORF">ENKNEFLB_02087</name>
</gene>
<dbReference type="RefSeq" id="WP_214059106.1">
    <property type="nucleotide sequence ID" value="NZ_BAAAHS010000171.1"/>
</dbReference>
<dbReference type="EMBL" id="CP075371">
    <property type="protein sequence ID" value="QVT79697.1"/>
    <property type="molecule type" value="Genomic_DNA"/>
</dbReference>